<dbReference type="OrthoDB" id="9812205at2"/>
<keyword evidence="2" id="KW-1185">Reference proteome</keyword>
<dbReference type="Proteomes" id="UP000001880">
    <property type="component" value="Chromosome"/>
</dbReference>
<evidence type="ECO:0000313" key="2">
    <source>
        <dbReference type="Proteomes" id="UP000001880"/>
    </source>
</evidence>
<dbReference type="eggNOG" id="COG2835">
    <property type="taxonomic scope" value="Bacteria"/>
</dbReference>
<dbReference type="Gene3D" id="2.20.25.10">
    <property type="match status" value="1"/>
</dbReference>
<organism evidence="1 2">
    <name type="scientific">Haliangium ochraceum (strain DSM 14365 / JCM 11303 / SMP-2)</name>
    <dbReference type="NCBI Taxonomy" id="502025"/>
    <lineage>
        <taxon>Bacteria</taxon>
        <taxon>Pseudomonadati</taxon>
        <taxon>Myxococcota</taxon>
        <taxon>Polyangia</taxon>
        <taxon>Haliangiales</taxon>
        <taxon>Kofleriaceae</taxon>
        <taxon>Haliangium</taxon>
    </lineage>
</organism>
<evidence type="ECO:0000313" key="1">
    <source>
        <dbReference type="EMBL" id="ACY16992.1"/>
    </source>
</evidence>
<accession>D0LPV5</accession>
<proteinExistence type="predicted"/>
<dbReference type="KEGG" id="hoh:Hoch_4499"/>
<sequence length="86" mass="9042">MSLPSSLFAAETEELLVRCPACGGALLYLEDAAALVCPTSKLRFPITEDDIPVMLVDEADELSEAELAELLEQAAARGLAIPNAPA</sequence>
<dbReference type="Pfam" id="PF03966">
    <property type="entry name" value="Trm112p"/>
    <property type="match status" value="1"/>
</dbReference>
<dbReference type="HOGENOM" id="CLU_2493592_0_0_7"/>
<dbReference type="AlphaFoldDB" id="D0LPV5"/>
<name>D0LPV5_HALO1</name>
<dbReference type="EMBL" id="CP001804">
    <property type="protein sequence ID" value="ACY16992.1"/>
    <property type="molecule type" value="Genomic_DNA"/>
</dbReference>
<dbReference type="InterPro" id="IPR005651">
    <property type="entry name" value="Trm112-like"/>
</dbReference>
<dbReference type="SUPFAM" id="SSF158997">
    <property type="entry name" value="Trm112p-like"/>
    <property type="match status" value="1"/>
</dbReference>
<reference evidence="1 2" key="1">
    <citation type="journal article" date="2010" name="Stand. Genomic Sci.">
        <title>Complete genome sequence of Haliangium ochraceum type strain (SMP-2).</title>
        <authorList>
            <consortium name="US DOE Joint Genome Institute (JGI-PGF)"/>
            <person name="Ivanova N."/>
            <person name="Daum C."/>
            <person name="Lang E."/>
            <person name="Abt B."/>
            <person name="Kopitz M."/>
            <person name="Saunders E."/>
            <person name="Lapidus A."/>
            <person name="Lucas S."/>
            <person name="Glavina Del Rio T."/>
            <person name="Nolan M."/>
            <person name="Tice H."/>
            <person name="Copeland A."/>
            <person name="Cheng J.F."/>
            <person name="Chen F."/>
            <person name="Bruce D."/>
            <person name="Goodwin L."/>
            <person name="Pitluck S."/>
            <person name="Mavromatis K."/>
            <person name="Pati A."/>
            <person name="Mikhailova N."/>
            <person name="Chen A."/>
            <person name="Palaniappan K."/>
            <person name="Land M."/>
            <person name="Hauser L."/>
            <person name="Chang Y.J."/>
            <person name="Jeffries C.D."/>
            <person name="Detter J.C."/>
            <person name="Brettin T."/>
            <person name="Rohde M."/>
            <person name="Goker M."/>
            <person name="Bristow J."/>
            <person name="Markowitz V."/>
            <person name="Eisen J.A."/>
            <person name="Hugenholtz P."/>
            <person name="Kyrpides N.C."/>
            <person name="Klenk H.P."/>
        </authorList>
    </citation>
    <scope>NUCLEOTIDE SEQUENCE [LARGE SCALE GENOMIC DNA]</scope>
    <source>
        <strain evidence="2">DSM 14365 / CIP 107738 / JCM 11303 / AJ 13395 / SMP-2</strain>
    </source>
</reference>
<dbReference type="RefSeq" id="WP_012829590.1">
    <property type="nucleotide sequence ID" value="NC_013440.1"/>
</dbReference>
<protein>
    <submittedName>
        <fullName evidence="1">Uncharacterized protein</fullName>
    </submittedName>
</protein>
<gene>
    <name evidence="1" type="ordered locus">Hoch_4499</name>
</gene>